<feature type="region of interest" description="Disordered" evidence="1">
    <location>
        <begin position="45"/>
        <end position="418"/>
    </location>
</feature>
<feature type="compositionally biased region" description="Basic and acidic residues" evidence="1">
    <location>
        <begin position="56"/>
        <end position="70"/>
    </location>
</feature>
<feature type="region of interest" description="Disordered" evidence="1">
    <location>
        <begin position="1"/>
        <end position="31"/>
    </location>
</feature>
<evidence type="ECO:0000313" key="2">
    <source>
        <dbReference type="EMBL" id="KAK2812695.1"/>
    </source>
</evidence>
<organism evidence="2 3">
    <name type="scientific">Channa striata</name>
    <name type="common">Snakehead murrel</name>
    <name type="synonym">Ophicephalus striatus</name>
    <dbReference type="NCBI Taxonomy" id="64152"/>
    <lineage>
        <taxon>Eukaryota</taxon>
        <taxon>Metazoa</taxon>
        <taxon>Chordata</taxon>
        <taxon>Craniata</taxon>
        <taxon>Vertebrata</taxon>
        <taxon>Euteleostomi</taxon>
        <taxon>Actinopterygii</taxon>
        <taxon>Neopterygii</taxon>
        <taxon>Teleostei</taxon>
        <taxon>Neoteleostei</taxon>
        <taxon>Acanthomorphata</taxon>
        <taxon>Anabantaria</taxon>
        <taxon>Anabantiformes</taxon>
        <taxon>Channoidei</taxon>
        <taxon>Channidae</taxon>
        <taxon>Channa</taxon>
    </lineage>
</organism>
<feature type="compositionally biased region" description="Acidic residues" evidence="1">
    <location>
        <begin position="396"/>
        <end position="406"/>
    </location>
</feature>
<name>A0AA88ICR3_CHASR</name>
<dbReference type="EMBL" id="JAUPFM010000121">
    <property type="protein sequence ID" value="KAK2812695.1"/>
    <property type="molecule type" value="Genomic_DNA"/>
</dbReference>
<evidence type="ECO:0000313" key="3">
    <source>
        <dbReference type="Proteomes" id="UP001187415"/>
    </source>
</evidence>
<feature type="compositionally biased region" description="Basic residues" evidence="1">
    <location>
        <begin position="144"/>
        <end position="153"/>
    </location>
</feature>
<dbReference type="Proteomes" id="UP001187415">
    <property type="component" value="Unassembled WGS sequence"/>
</dbReference>
<feature type="region of interest" description="Disordered" evidence="1">
    <location>
        <begin position="593"/>
        <end position="663"/>
    </location>
</feature>
<proteinExistence type="predicted"/>
<feature type="compositionally biased region" description="Acidic residues" evidence="1">
    <location>
        <begin position="325"/>
        <end position="340"/>
    </location>
</feature>
<feature type="compositionally biased region" description="Polar residues" evidence="1">
    <location>
        <begin position="539"/>
        <end position="551"/>
    </location>
</feature>
<feature type="compositionally biased region" description="Low complexity" evidence="1">
    <location>
        <begin position="552"/>
        <end position="571"/>
    </location>
</feature>
<feature type="compositionally biased region" description="Low complexity" evidence="1">
    <location>
        <begin position="638"/>
        <end position="653"/>
    </location>
</feature>
<gene>
    <name evidence="2" type="ORF">Q5P01_000996</name>
</gene>
<accession>A0AA88ICR3</accession>
<keyword evidence="3" id="KW-1185">Reference proteome</keyword>
<feature type="compositionally biased region" description="Basic and acidic residues" evidence="1">
    <location>
        <begin position="606"/>
        <end position="619"/>
    </location>
</feature>
<protein>
    <submittedName>
        <fullName evidence="2">Uncharacterized protein</fullName>
    </submittedName>
</protein>
<feature type="compositionally biased region" description="Low complexity" evidence="1">
    <location>
        <begin position="226"/>
        <end position="246"/>
    </location>
</feature>
<feature type="compositionally biased region" description="Acidic residues" evidence="1">
    <location>
        <begin position="160"/>
        <end position="184"/>
    </location>
</feature>
<reference evidence="2" key="1">
    <citation type="submission" date="2023-07" db="EMBL/GenBank/DDBJ databases">
        <title>Chromosome-level Genome Assembly of Striped Snakehead (Channa striata).</title>
        <authorList>
            <person name="Liu H."/>
        </authorList>
    </citation>
    <scope>NUCLEOTIDE SEQUENCE</scope>
    <source>
        <strain evidence="2">Gz</strain>
        <tissue evidence="2">Muscle</tissue>
    </source>
</reference>
<dbReference type="AlphaFoldDB" id="A0AA88ICR3"/>
<feature type="compositionally biased region" description="Basic and acidic residues" evidence="1">
    <location>
        <begin position="282"/>
        <end position="301"/>
    </location>
</feature>
<feature type="region of interest" description="Disordered" evidence="1">
    <location>
        <begin position="539"/>
        <end position="580"/>
    </location>
</feature>
<comment type="caution">
    <text evidence="2">The sequence shown here is derived from an EMBL/GenBank/DDBJ whole genome shotgun (WGS) entry which is preliminary data.</text>
</comment>
<evidence type="ECO:0000256" key="1">
    <source>
        <dbReference type="SAM" id="MobiDB-lite"/>
    </source>
</evidence>
<feature type="compositionally biased region" description="Polar residues" evidence="1">
    <location>
        <begin position="200"/>
        <end position="212"/>
    </location>
</feature>
<feature type="region of interest" description="Disordered" evidence="1">
    <location>
        <begin position="488"/>
        <end position="514"/>
    </location>
</feature>
<feature type="compositionally biased region" description="Basic and acidic residues" evidence="1">
    <location>
        <begin position="254"/>
        <end position="274"/>
    </location>
</feature>
<sequence length="1035" mass="115353">MSSSADRQMHCPKRLKVKGGEFPAHKRKWAPADERARVSNWHPMQSVEARPYPHQILRERSSRRPRENKRAASIRAGPSPRFAGTKHEDRARVRSRIINPHEYQGTADNPPKRKTKIRWADLQSRSEIKAGRRISRGSTEGRSRRNRSKSARSWKHESSTVEDDDDEGEKEGDVGDDDDDDDDCGGSSDSDGKEDEDCVTETQAVQTGGSDQTADRVKVVRKRNVSSSSSSSSSCSTCSSSCTSASSDEEGSDEGERKKKRENPGSHGESKDAGSDGEESGAFDHRESTREERGERGKRSESPCVDEDEPSRESPTPDPPVPTESDMDVGEAGASEEDEEDRRPLKSGEAHPSAVDEEPSKGDGLPTPPPDKAAEVQGESADGEDIAEVAAGVTEGDVDDFDEADRGEEGGQRVLEAAGKDGLSLARSGTELETAIMSISHETNTVSHLTVALSDAEYVRRLEELEAEEDASRPNVCELYWLKDDLESSTWTPRPTEPNPVHDDNPHFEVPQQGGSSCLSNEFLGTTLDLSAFCVGGSQTSQGPHTSHATYQTSQGSQQSPSQRGGQPQCPRNEYCYPTPPQSEVIQAQDYRHGGIQTPPPHARKLQREDAPRVQEHQQRQQKQHQQQDQQQEKQEQKQQQQQEQEQKQQQQQEQKHHTSTDPGRVFNRAAVCHGYLLQLNRPVQCLCGCVICTLCYRTHRGCLKHSVSSAHGPVNATASYLAECPQLESVGTWDLGRDEADRFKTGKEVNECVRRMIEDRAPTASELKQAFETLIQTEDDMAFAYWENQSLPEEDARQVRVCIPHVPGFWDRVLVGNIPPPSTGAEAVTGPDIYLPRLFDVDMGSHAFHWCCFVLRKQIILAMWCTTVLAAGEHRETAMVPLIDSSLRGKVTDVAFRRMLHYLREWFVVRYRRKPEGADDGRELHVVLDCKPSDGPTLIHLISKLTAKGGMRASIAPNVRPLRKRPFGVDANMFAANNNAAAKLFDYTSRGETEEAHNYINITEEYNDHHRLTERASGQLTQYICTNRDYYGYI</sequence>